<name>A0ACC0WVQ1_9STRA</name>
<evidence type="ECO:0000313" key="1">
    <source>
        <dbReference type="EMBL" id="KAI9922859.1"/>
    </source>
</evidence>
<protein>
    <submittedName>
        <fullName evidence="1">Uncharacterized protein</fullName>
    </submittedName>
</protein>
<organism evidence="1 2">
    <name type="scientific">Peronosclerospora sorghi</name>
    <dbReference type="NCBI Taxonomy" id="230839"/>
    <lineage>
        <taxon>Eukaryota</taxon>
        <taxon>Sar</taxon>
        <taxon>Stramenopiles</taxon>
        <taxon>Oomycota</taxon>
        <taxon>Peronosporomycetes</taxon>
        <taxon>Peronosporales</taxon>
        <taxon>Peronosporaceae</taxon>
        <taxon>Peronosclerospora</taxon>
    </lineage>
</organism>
<reference evidence="1 2" key="1">
    <citation type="journal article" date="2022" name="bioRxiv">
        <title>The genome of the oomycete Peronosclerospora sorghi, a cosmopolitan pathogen of maize and sorghum, is inflated with dispersed pseudogenes.</title>
        <authorList>
            <person name="Fletcher K."/>
            <person name="Martin F."/>
            <person name="Isakeit T."/>
            <person name="Cavanaugh K."/>
            <person name="Magill C."/>
            <person name="Michelmore R."/>
        </authorList>
    </citation>
    <scope>NUCLEOTIDE SEQUENCE [LARGE SCALE GENOMIC DNA]</scope>
    <source>
        <strain evidence="1">P6</strain>
    </source>
</reference>
<keyword evidence="2" id="KW-1185">Reference proteome</keyword>
<dbReference type="Proteomes" id="UP001163321">
    <property type="component" value="Chromosome 1"/>
</dbReference>
<comment type="caution">
    <text evidence="1">The sequence shown here is derived from an EMBL/GenBank/DDBJ whole genome shotgun (WGS) entry which is preliminary data.</text>
</comment>
<proteinExistence type="predicted"/>
<gene>
    <name evidence="1" type="ORF">PsorP6_002153</name>
</gene>
<sequence length="340" mass="39325">MPLSSTTIPPAVCLGQKLLHDFAAIIAVTSRPKYISLDFNFRRQSRYGSIIQHPAYGFRFRVPTAWWLAGKVHKLTAKLDTIKTVIFSVCFQKHHVTNTTFTMLIARCRFREMVRSFERVDDDLVDLLPEPRENVPMNNIYDYLKNFESTTNEHGLTLADDESSEDFHKCKLNAHVSASKRNGRFQQVGFPLLNTSHTYAHTQRTRVTTLYKLPHLDLDRFDVGFYTLSDLIHSFGRIGHAKSVVDHKTARLEVVFLVLWVGVSHREPITLSHMFRLPYGCVQMTLRNRMGMKFLLVYVVIGTYRRRSERLSDVAFNFSRQKEFPRLEPLVIRPSSFGAV</sequence>
<evidence type="ECO:0000313" key="2">
    <source>
        <dbReference type="Proteomes" id="UP001163321"/>
    </source>
</evidence>
<accession>A0ACC0WVQ1</accession>
<dbReference type="EMBL" id="CM047580">
    <property type="protein sequence ID" value="KAI9922859.1"/>
    <property type="molecule type" value="Genomic_DNA"/>
</dbReference>